<dbReference type="AlphaFoldDB" id="A0A084QSJ6"/>
<evidence type="ECO:0000259" key="2">
    <source>
        <dbReference type="Pfam" id="PF06985"/>
    </source>
</evidence>
<reference evidence="3 4" key="1">
    <citation type="journal article" date="2014" name="BMC Genomics">
        <title>Comparative genome sequencing reveals chemotype-specific gene clusters in the toxigenic black mold Stachybotrys.</title>
        <authorList>
            <person name="Semeiks J."/>
            <person name="Borek D."/>
            <person name="Otwinowski Z."/>
            <person name="Grishin N.V."/>
        </authorList>
    </citation>
    <scope>NUCLEOTIDE SEQUENCE [LARGE SCALE GENOMIC DNA]</scope>
    <source>
        <strain evidence="3 4">IBT 40285</strain>
    </source>
</reference>
<gene>
    <name evidence="3" type="ORF">S40285_09390</name>
</gene>
<evidence type="ECO:0000313" key="3">
    <source>
        <dbReference type="EMBL" id="KFA66931.1"/>
    </source>
</evidence>
<dbReference type="InterPro" id="IPR010730">
    <property type="entry name" value="HET"/>
</dbReference>
<dbReference type="InterPro" id="IPR052895">
    <property type="entry name" value="HetReg/Transcr_Mod"/>
</dbReference>
<dbReference type="EMBL" id="KL660317">
    <property type="protein sequence ID" value="KFA66931.1"/>
    <property type="molecule type" value="Genomic_DNA"/>
</dbReference>
<dbReference type="HOGENOM" id="CLU_338060_0_0_1"/>
<name>A0A084QSJ6_STAC4</name>
<keyword evidence="1" id="KW-0472">Membrane</keyword>
<accession>A0A084QSJ6</accession>
<proteinExistence type="predicted"/>
<evidence type="ECO:0000313" key="4">
    <source>
        <dbReference type="Proteomes" id="UP000028524"/>
    </source>
</evidence>
<dbReference type="Proteomes" id="UP000028524">
    <property type="component" value="Unassembled WGS sequence"/>
</dbReference>
<dbReference type="InParanoid" id="A0A084QSJ6"/>
<keyword evidence="1" id="KW-0812">Transmembrane</keyword>
<feature type="domain" description="Heterokaryon incompatibility" evidence="2">
    <location>
        <begin position="127"/>
        <end position="268"/>
    </location>
</feature>
<dbReference type="PANTHER" id="PTHR24148">
    <property type="entry name" value="ANKYRIN REPEAT DOMAIN-CONTAINING PROTEIN 39 HOMOLOG-RELATED"/>
    <property type="match status" value="1"/>
</dbReference>
<dbReference type="STRING" id="1283841.A0A084QSJ6"/>
<dbReference type="PANTHER" id="PTHR24148:SF82">
    <property type="entry name" value="HETEROKARYON INCOMPATIBILITY DOMAIN-CONTAINING PROTEIN"/>
    <property type="match status" value="1"/>
</dbReference>
<keyword evidence="1" id="KW-1133">Transmembrane helix</keyword>
<sequence length="699" mass="79341">MKPTFGVPILGTSLLALGISMILLWNQDHLRDSLTCRMSGEPWQLFDSKMLSPEAESFARQLRYLLDHAETTTESQEQPAAKAGYKKLYHSPLYSSGMCRVLILEAGSFNSPIICRLHTLSLALAHYTALSYVWGNTREMTSITVNGEAFNVGRNLETALRYLRKEKRPMFLWVDAICINQRDNIEKSYQVAVMSDIYHQAKSVVIFLGAGYSCSEFLDFCARFEFGGSFDSDDNDDVLERLDMDKVILQMFHLFNSPWWSRAWIVQELAHARNQPRIMYGHRKVFSHAFHEAYERIYERLDDALIPVLRDSEDKLGHYELLENLKRKGSIFLWRQQLHPTIFSVMDLLHTTRNQLTTDPRDKVFAFVSLMMEPIRTAFAPDYTKSVASVYTRMATYLLSIENCGRMYNIFPLTTELPSCPSWVPDFSATDDDKTHDILWAESPRLGIGDLQAGVNAGVLGIQGICCGKINATFAPHVVDDSISCHLVNEASQTMLATMEHTLAALTQGDTTEEIDALERLYAMMTAGPKIPFFTLNDLSQFMALRRTEREKLVIDEIAYPGRSAEERIIKELHKDHERNRVRASENREEQVRLKRKIKAEAKGLLNQAILKNTIFTTDTGFAGLGPLKTQQENFLVVLCGIDVAFVARSTDDGDQMVLCRAGIGDLGARRAHRQHDQQHELAQRLLEVPCQAVHGQVL</sequence>
<protein>
    <recommendedName>
        <fullName evidence="2">Heterokaryon incompatibility domain-containing protein</fullName>
    </recommendedName>
</protein>
<dbReference type="Pfam" id="PF06985">
    <property type="entry name" value="HET"/>
    <property type="match status" value="1"/>
</dbReference>
<feature type="transmembrane region" description="Helical" evidence="1">
    <location>
        <begin position="7"/>
        <end position="25"/>
    </location>
</feature>
<evidence type="ECO:0000256" key="1">
    <source>
        <dbReference type="SAM" id="Phobius"/>
    </source>
</evidence>
<dbReference type="OrthoDB" id="2157530at2759"/>
<organism evidence="3 4">
    <name type="scientific">Stachybotrys chlorohalonatus (strain IBT 40285)</name>
    <dbReference type="NCBI Taxonomy" id="1283841"/>
    <lineage>
        <taxon>Eukaryota</taxon>
        <taxon>Fungi</taxon>
        <taxon>Dikarya</taxon>
        <taxon>Ascomycota</taxon>
        <taxon>Pezizomycotina</taxon>
        <taxon>Sordariomycetes</taxon>
        <taxon>Hypocreomycetidae</taxon>
        <taxon>Hypocreales</taxon>
        <taxon>Stachybotryaceae</taxon>
        <taxon>Stachybotrys</taxon>
    </lineage>
</organism>
<keyword evidence="4" id="KW-1185">Reference proteome</keyword>